<evidence type="ECO:0000256" key="3">
    <source>
        <dbReference type="ARBA" id="ARBA00022692"/>
    </source>
</evidence>
<dbReference type="Gene3D" id="1.20.1070.10">
    <property type="entry name" value="Rhodopsin 7-helix transmembrane proteins"/>
    <property type="match status" value="1"/>
</dbReference>
<evidence type="ECO:0000256" key="5">
    <source>
        <dbReference type="ARBA" id="ARBA00023040"/>
    </source>
</evidence>
<proteinExistence type="inferred from homology"/>
<dbReference type="InterPro" id="IPR017452">
    <property type="entry name" value="GPCR_Rhodpsn_7TM"/>
</dbReference>
<gene>
    <name evidence="12" type="ORF">JD844_004903</name>
</gene>
<evidence type="ECO:0000313" key="13">
    <source>
        <dbReference type="Proteomes" id="UP000826234"/>
    </source>
</evidence>
<comment type="similarity">
    <text evidence="9">Belongs to the G-protein coupled receptor 1 family.</text>
</comment>
<dbReference type="SUPFAM" id="SSF81321">
    <property type="entry name" value="Family A G protein-coupled receptor-like"/>
    <property type="match status" value="1"/>
</dbReference>
<accession>A0ABQ7SDW3</accession>
<keyword evidence="5 9" id="KW-0297">G-protein coupled receptor</keyword>
<dbReference type="PROSITE" id="PS50262">
    <property type="entry name" value="G_PROTEIN_RECEP_F1_2"/>
    <property type="match status" value="1"/>
</dbReference>
<organism evidence="12 13">
    <name type="scientific">Phrynosoma platyrhinos</name>
    <name type="common">Desert horned lizard</name>
    <dbReference type="NCBI Taxonomy" id="52577"/>
    <lineage>
        <taxon>Eukaryota</taxon>
        <taxon>Metazoa</taxon>
        <taxon>Chordata</taxon>
        <taxon>Craniata</taxon>
        <taxon>Vertebrata</taxon>
        <taxon>Euteleostomi</taxon>
        <taxon>Lepidosauria</taxon>
        <taxon>Squamata</taxon>
        <taxon>Bifurcata</taxon>
        <taxon>Unidentata</taxon>
        <taxon>Episquamata</taxon>
        <taxon>Toxicofera</taxon>
        <taxon>Iguania</taxon>
        <taxon>Phrynosomatidae</taxon>
        <taxon>Phrynosomatinae</taxon>
        <taxon>Phrynosoma</taxon>
    </lineage>
</organism>
<evidence type="ECO:0000256" key="2">
    <source>
        <dbReference type="ARBA" id="ARBA00022475"/>
    </source>
</evidence>
<dbReference type="InterPro" id="IPR000276">
    <property type="entry name" value="GPCR_Rhodpsn"/>
</dbReference>
<keyword evidence="7 9" id="KW-0675">Receptor</keyword>
<sequence length="369" mass="42558">MLAHIKTCNRRILGNTYSLGSSWCCYNLVSASEDFTETSLQIAEDPCLHKAMNTTNTTQCQPVELHLAIPTLLGIFSLVGLVFNAFSLWIFWFIIKRWNSGVMLQFNLALVDILILPLAPLMITYFHLGNHWPFGEFLCQLLAFLLNIHLYGCIYLLMFISVHRYQTIVHYNAKTLWRRKSFLKKLLLVFWALFFLQGLPLFFFLKTSVISNKVKCMSIFQSELSYLYLGYGILMGTSFLIPSIISFIFNVMLGTYISKISQANLRGRVMKTKSIQMIIVTLFIFVICFMPIHVCVTVAAIIRQYGLSCKFLNHIRVAYYISVVLSVVNSCLDPFIYNFANEKFHEFISNLQDLKRHLLKHLEPPMSSP</sequence>
<dbReference type="Pfam" id="PF00001">
    <property type="entry name" value="7tm_1"/>
    <property type="match status" value="1"/>
</dbReference>
<feature type="transmembrane region" description="Helical" evidence="10">
    <location>
        <begin position="278"/>
        <end position="302"/>
    </location>
</feature>
<dbReference type="PRINTS" id="PR00237">
    <property type="entry name" value="GPCRRHODOPSN"/>
</dbReference>
<reference evidence="12 13" key="1">
    <citation type="journal article" date="2022" name="Gigascience">
        <title>A chromosome-level genome assembly and annotation of the desert horned lizard, Phrynosoma platyrhinos, provides insight into chromosomal rearrangements among reptiles.</title>
        <authorList>
            <person name="Koochekian N."/>
            <person name="Ascanio A."/>
            <person name="Farleigh K."/>
            <person name="Card D.C."/>
            <person name="Schield D.R."/>
            <person name="Castoe T.A."/>
            <person name="Jezkova T."/>
        </authorList>
    </citation>
    <scope>NUCLEOTIDE SEQUENCE [LARGE SCALE GENOMIC DNA]</scope>
    <source>
        <strain evidence="12">NK-2021</strain>
    </source>
</reference>
<evidence type="ECO:0000256" key="9">
    <source>
        <dbReference type="RuleBase" id="RU000688"/>
    </source>
</evidence>
<feature type="transmembrane region" description="Helical" evidence="10">
    <location>
        <begin position="186"/>
        <end position="205"/>
    </location>
</feature>
<keyword evidence="2" id="KW-1003">Cell membrane</keyword>
<feature type="transmembrane region" description="Helical" evidence="10">
    <location>
        <begin position="317"/>
        <end position="340"/>
    </location>
</feature>
<feature type="transmembrane region" description="Helical" evidence="10">
    <location>
        <begin position="225"/>
        <end position="257"/>
    </location>
</feature>
<dbReference type="PANTHER" id="PTHR24231:SF35">
    <property type="entry name" value="P2Y PURINOCEPTOR 4-LIKE"/>
    <property type="match status" value="1"/>
</dbReference>
<name>A0ABQ7SDW3_PHRPL</name>
<dbReference type="Proteomes" id="UP000826234">
    <property type="component" value="Unassembled WGS sequence"/>
</dbReference>
<dbReference type="PROSITE" id="PS00237">
    <property type="entry name" value="G_PROTEIN_RECEP_F1_1"/>
    <property type="match status" value="1"/>
</dbReference>
<evidence type="ECO:0000256" key="7">
    <source>
        <dbReference type="ARBA" id="ARBA00023170"/>
    </source>
</evidence>
<evidence type="ECO:0000256" key="1">
    <source>
        <dbReference type="ARBA" id="ARBA00004651"/>
    </source>
</evidence>
<feature type="transmembrane region" description="Helical" evidence="10">
    <location>
        <begin position="72"/>
        <end position="94"/>
    </location>
</feature>
<evidence type="ECO:0000313" key="12">
    <source>
        <dbReference type="EMBL" id="KAH0615531.1"/>
    </source>
</evidence>
<dbReference type="PANTHER" id="PTHR24231">
    <property type="entry name" value="PURINOCEPTOR-RELATED G-PROTEIN COUPLED RECEPTOR"/>
    <property type="match status" value="1"/>
</dbReference>
<evidence type="ECO:0000256" key="8">
    <source>
        <dbReference type="ARBA" id="ARBA00023224"/>
    </source>
</evidence>
<evidence type="ECO:0000256" key="6">
    <source>
        <dbReference type="ARBA" id="ARBA00023136"/>
    </source>
</evidence>
<evidence type="ECO:0000259" key="11">
    <source>
        <dbReference type="PROSITE" id="PS50262"/>
    </source>
</evidence>
<keyword evidence="13" id="KW-1185">Reference proteome</keyword>
<comment type="subcellular location">
    <subcellularLocation>
        <location evidence="1">Cell membrane</location>
        <topology evidence="1">Multi-pass membrane protein</topology>
    </subcellularLocation>
</comment>
<evidence type="ECO:0000256" key="10">
    <source>
        <dbReference type="SAM" id="Phobius"/>
    </source>
</evidence>
<evidence type="ECO:0000256" key="4">
    <source>
        <dbReference type="ARBA" id="ARBA00022989"/>
    </source>
</evidence>
<protein>
    <recommendedName>
        <fullName evidence="11">G-protein coupled receptors family 1 profile domain-containing protein</fullName>
    </recommendedName>
</protein>
<dbReference type="EMBL" id="JAIPUX010005291">
    <property type="protein sequence ID" value="KAH0615531.1"/>
    <property type="molecule type" value="Genomic_DNA"/>
</dbReference>
<feature type="transmembrane region" description="Helical" evidence="10">
    <location>
        <begin position="148"/>
        <end position="165"/>
    </location>
</feature>
<keyword evidence="8 9" id="KW-0807">Transducer</keyword>
<keyword evidence="3 9" id="KW-0812">Transmembrane</keyword>
<comment type="caution">
    <text evidence="12">The sequence shown here is derived from an EMBL/GenBank/DDBJ whole genome shotgun (WGS) entry which is preliminary data.</text>
</comment>
<keyword evidence="6 10" id="KW-0472">Membrane</keyword>
<feature type="transmembrane region" description="Helical" evidence="10">
    <location>
        <begin position="106"/>
        <end position="128"/>
    </location>
</feature>
<feature type="domain" description="G-protein coupled receptors family 1 profile" evidence="11">
    <location>
        <begin position="83"/>
        <end position="337"/>
    </location>
</feature>
<keyword evidence="4 10" id="KW-1133">Transmembrane helix</keyword>